<dbReference type="Proteomes" id="UP000663838">
    <property type="component" value="Unassembled WGS sequence"/>
</dbReference>
<dbReference type="GO" id="GO:0070740">
    <property type="term" value="F:tubulin-glutamic acid ligase activity"/>
    <property type="evidence" value="ECO:0007669"/>
    <property type="project" value="TreeGrafter"/>
</dbReference>
<gene>
    <name evidence="5" type="ORF">KIK155_LOCUS4572</name>
    <name evidence="6" type="ORF">TOA249_LOCUS9579</name>
</gene>
<evidence type="ECO:0000313" key="5">
    <source>
        <dbReference type="EMBL" id="CAF3361980.1"/>
    </source>
</evidence>
<dbReference type="Proteomes" id="UP000663865">
    <property type="component" value="Unassembled WGS sequence"/>
</dbReference>
<proteinExistence type="predicted"/>
<organism evidence="6 7">
    <name type="scientific">Rotaria socialis</name>
    <dbReference type="NCBI Taxonomy" id="392032"/>
    <lineage>
        <taxon>Eukaryota</taxon>
        <taxon>Metazoa</taxon>
        <taxon>Spiralia</taxon>
        <taxon>Gnathifera</taxon>
        <taxon>Rotifera</taxon>
        <taxon>Eurotatoria</taxon>
        <taxon>Bdelloidea</taxon>
        <taxon>Philodinida</taxon>
        <taxon>Philodinidae</taxon>
        <taxon>Rotaria</taxon>
    </lineage>
</organism>
<dbReference type="PANTHER" id="PTHR12241:SF147">
    <property type="entry name" value="TUBULIN POLYGLUTAMYLASE TTLL7"/>
    <property type="match status" value="1"/>
</dbReference>
<feature type="compositionally biased region" description="Basic and acidic residues" evidence="4">
    <location>
        <begin position="78"/>
        <end position="88"/>
    </location>
</feature>
<feature type="compositionally biased region" description="Low complexity" evidence="4">
    <location>
        <begin position="31"/>
        <end position="43"/>
    </location>
</feature>
<comment type="caution">
    <text evidence="6">The sequence shown here is derived from an EMBL/GenBank/DDBJ whole genome shotgun (WGS) entry which is preliminary data.</text>
</comment>
<feature type="region of interest" description="Disordered" evidence="4">
    <location>
        <begin position="29"/>
        <end position="50"/>
    </location>
</feature>
<dbReference type="AlphaFoldDB" id="A0A821AUJ1"/>
<evidence type="ECO:0000256" key="3">
    <source>
        <dbReference type="ARBA" id="ARBA00022840"/>
    </source>
</evidence>
<sequence>MLPSSNSRLKYRQIPSIIGNHEVLDELAMKPTSSRTSSQSPRTSNDKWNDDYRKLQRLTADQSLIPSQIRTSSQSPTTRHEKGNDDHRVLRKSIVDQQLNASQSRSRSRSRSSSINSLRSIVIEGQWKYQRHDDDRLRLKSIGIENLVAICYEIMNVTLETTHRKQKKTKKLSSTNFPWPIVELDEYKTLSNNDKISLRRAGLLNLVTIVYEAAWTSASISQLVRIWREASRSSKSTKTKIQPLMSYEHAFEHLIHQPDDKLLEIALHASLISSHSLSDLKRLGEQLGIRTHQFDMGSIQDSTKQFQNLIKFLREQKLEERRKQQFIDKNILPYEPKRKQGLYANVLGTKFDLIRQAVHTSGFFESPAPDFTCNLLWNDSLISIDIVSALKPYQKVNHFPTTIEISHKDLLQANYDKLSNVVPREYNFAPKTWILSKEYNLWYSYASSQPKNNPSVFIVKPSHANMEEGISIYCDYKQIEPMDNYIIQEYIREPYLIEGFKFDLQIYVLITSCDPLRVFLYNDGLVRMSPKKYKIPNSKNAADLSMHLTHYLINKNDTDNSFNTDIGKSHRLKYLFQYLRNQNQDVNKLQKEIQDIVIKTIFLAEPNILTTYRTCRPGALSTSESVCFELLSFDILIDKKLKPWIIEVNRCPSFDANRQIEFDIKIKLLFDTLDLLHFRVSDRKKSIAIEKLEAQRRLYANIGKYINNQTDELSKMKEILHLLRQEKQREDFESRHSNDFIRLFPVNDQHRMNELMNILAKCFQVLCKHRDDLSWTTKYYNQYNEEELLYKIVQLQNIYQRDLQDRSKLTHTSNESVELNHLSSSTSFIFEENENEKQFKLDSSYSDRIQRYPSSTSDTLMKIVSTQTPSDIVRSSSLSSLNKKKQQSNSLISTGNISRSRAESDEIPPGVSANRITEKEAYSTLPAPSKSADQQRLHSSKTKNSNDKSQIVTYSSIVRAMRQQQQQQQSSSNNQSAVIDMKKKLQLNDDDINRLYQLILDQMNKLCIHYPNKSYKETNHIFIEIMKNWNEYKSDIGRFWLAEFDANKRQSIIDIVWNNVQQIIKKLCIFDELAQQLSLNRHLMKLQRRLLANHGQCLWDTCQNKHNSWESLFVKSTNHLSEIELDCCYRFVDLCKETLFIVYRYSTDEKIYEQKVFGQS</sequence>
<feature type="compositionally biased region" description="Low complexity" evidence="4">
    <location>
        <begin position="875"/>
        <end position="891"/>
    </location>
</feature>
<dbReference type="GO" id="GO:0015631">
    <property type="term" value="F:tubulin binding"/>
    <property type="evidence" value="ECO:0007669"/>
    <property type="project" value="TreeGrafter"/>
</dbReference>
<dbReference type="Pfam" id="PF03133">
    <property type="entry name" value="TTL"/>
    <property type="match status" value="1"/>
</dbReference>
<accession>A0A821AUJ1</accession>
<dbReference type="GO" id="GO:0005524">
    <property type="term" value="F:ATP binding"/>
    <property type="evidence" value="ECO:0007669"/>
    <property type="project" value="UniProtKB-KW"/>
</dbReference>
<feature type="region of interest" description="Disordered" evidence="4">
    <location>
        <begin position="872"/>
        <end position="949"/>
    </location>
</feature>
<dbReference type="EMBL" id="CAJOBS010000478">
    <property type="protein sequence ID" value="CAF4585667.1"/>
    <property type="molecule type" value="Genomic_DNA"/>
</dbReference>
<feature type="compositionally biased region" description="Polar residues" evidence="4">
    <location>
        <begin position="63"/>
        <end position="77"/>
    </location>
</feature>
<dbReference type="EMBL" id="CAJNYV010000474">
    <property type="protein sequence ID" value="CAF3361980.1"/>
    <property type="molecule type" value="Genomic_DNA"/>
</dbReference>
<protein>
    <submittedName>
        <fullName evidence="6">Uncharacterized protein</fullName>
    </submittedName>
</protein>
<evidence type="ECO:0000256" key="2">
    <source>
        <dbReference type="ARBA" id="ARBA00022741"/>
    </source>
</evidence>
<evidence type="ECO:0000256" key="1">
    <source>
        <dbReference type="ARBA" id="ARBA00022598"/>
    </source>
</evidence>
<evidence type="ECO:0000256" key="4">
    <source>
        <dbReference type="SAM" id="MobiDB-lite"/>
    </source>
</evidence>
<dbReference type="GO" id="GO:0000226">
    <property type="term" value="P:microtubule cytoskeleton organization"/>
    <property type="evidence" value="ECO:0007669"/>
    <property type="project" value="TreeGrafter"/>
</dbReference>
<dbReference type="PANTHER" id="PTHR12241">
    <property type="entry name" value="TUBULIN POLYGLUTAMYLASE"/>
    <property type="match status" value="1"/>
</dbReference>
<dbReference type="Gene3D" id="3.30.470.20">
    <property type="entry name" value="ATP-grasp fold, B domain"/>
    <property type="match status" value="1"/>
</dbReference>
<keyword evidence="3" id="KW-0067">ATP-binding</keyword>
<evidence type="ECO:0000313" key="6">
    <source>
        <dbReference type="EMBL" id="CAF4585667.1"/>
    </source>
</evidence>
<dbReference type="PROSITE" id="PS51221">
    <property type="entry name" value="TTL"/>
    <property type="match status" value="1"/>
</dbReference>
<evidence type="ECO:0000313" key="7">
    <source>
        <dbReference type="Proteomes" id="UP000663838"/>
    </source>
</evidence>
<reference evidence="6" key="1">
    <citation type="submission" date="2021-02" db="EMBL/GenBank/DDBJ databases">
        <authorList>
            <person name="Nowell W R."/>
        </authorList>
    </citation>
    <scope>NUCLEOTIDE SEQUENCE</scope>
</reference>
<dbReference type="SUPFAM" id="SSF56059">
    <property type="entry name" value="Glutathione synthetase ATP-binding domain-like"/>
    <property type="match status" value="1"/>
</dbReference>
<dbReference type="GO" id="GO:0036064">
    <property type="term" value="C:ciliary basal body"/>
    <property type="evidence" value="ECO:0007669"/>
    <property type="project" value="TreeGrafter"/>
</dbReference>
<feature type="region of interest" description="Disordered" evidence="4">
    <location>
        <begin position="63"/>
        <end position="90"/>
    </location>
</feature>
<dbReference type="InterPro" id="IPR004344">
    <property type="entry name" value="TTL/TTLL_fam"/>
</dbReference>
<keyword evidence="2" id="KW-0547">Nucleotide-binding</keyword>
<name>A0A821AUJ1_9BILA</name>
<keyword evidence="1" id="KW-0436">Ligase</keyword>